<organism evidence="1">
    <name type="scientific">Neisseria gonorrhoeae</name>
    <dbReference type="NCBI Taxonomy" id="485"/>
    <lineage>
        <taxon>Bacteria</taxon>
        <taxon>Pseudomonadati</taxon>
        <taxon>Pseudomonadota</taxon>
        <taxon>Betaproteobacteria</taxon>
        <taxon>Neisseriales</taxon>
        <taxon>Neisseriaceae</taxon>
        <taxon>Neisseria</taxon>
    </lineage>
</organism>
<accession>Q51071</accession>
<dbReference type="AlphaFoldDB" id="Q51071"/>
<dbReference type="EMBL" id="J03844">
    <property type="protein sequence ID" value="AAA88330.1"/>
    <property type="molecule type" value="Genomic_DNA"/>
</dbReference>
<sequence length="40" mass="4713">ALELDNLRWRKRLWCLPKHVKNHAVRTLQTTILSAMTKIG</sequence>
<reference evidence="1" key="1">
    <citation type="journal article" date="1988" name="Proc. Natl. Acad. Sci. U.S.A.">
        <title>Identification and arrangement of the DNA sequence recognized in specific transformation of Neisseria gonorrhoeae.</title>
        <authorList>
            <person name="Goodman S.D."/>
            <person name="Scocca J.J."/>
        </authorList>
    </citation>
    <scope>NUCLEOTIDE SEQUENCE</scope>
    <source>
        <strain evidence="1">FA19</strain>
    </source>
</reference>
<name>Q51071_NEIGO</name>
<feature type="non-terminal residue" evidence="1">
    <location>
        <position position="1"/>
    </location>
</feature>
<proteinExistence type="predicted"/>
<evidence type="ECO:0000313" key="1">
    <source>
        <dbReference type="EMBL" id="AAA88330.1"/>
    </source>
</evidence>
<protein>
    <submittedName>
        <fullName evidence="1">DNA capable of inhibiting gonococcal transformation, clone pGCU3</fullName>
    </submittedName>
</protein>